<keyword evidence="5" id="KW-0547">Nucleotide-binding</keyword>
<evidence type="ECO:0000313" key="12">
    <source>
        <dbReference type="EMBL" id="MDZ5458551.1"/>
    </source>
</evidence>
<dbReference type="InterPro" id="IPR050334">
    <property type="entry name" value="Molybdenum_import_ModC"/>
</dbReference>
<dbReference type="GO" id="GO:0005524">
    <property type="term" value="F:ATP binding"/>
    <property type="evidence" value="ECO:0007669"/>
    <property type="project" value="UniProtKB-KW"/>
</dbReference>
<dbReference type="PANTHER" id="PTHR43514">
    <property type="entry name" value="ABC TRANSPORTER I FAMILY MEMBER 10"/>
    <property type="match status" value="1"/>
</dbReference>
<dbReference type="Pfam" id="PF00005">
    <property type="entry name" value="ABC_tran"/>
    <property type="match status" value="1"/>
</dbReference>
<evidence type="ECO:0000256" key="9">
    <source>
        <dbReference type="PROSITE-ProRule" id="PRU01213"/>
    </source>
</evidence>
<evidence type="ECO:0000259" key="10">
    <source>
        <dbReference type="PROSITE" id="PS50893"/>
    </source>
</evidence>
<feature type="domain" description="Mop" evidence="11">
    <location>
        <begin position="299"/>
        <end position="364"/>
    </location>
</feature>
<evidence type="ECO:0000256" key="7">
    <source>
        <dbReference type="ARBA" id="ARBA00022967"/>
    </source>
</evidence>
<evidence type="ECO:0000256" key="8">
    <source>
        <dbReference type="ARBA" id="ARBA00023136"/>
    </source>
</evidence>
<dbReference type="InterPro" id="IPR011868">
    <property type="entry name" value="ModC_ABC_ATP-bd"/>
</dbReference>
<dbReference type="InterPro" id="IPR003439">
    <property type="entry name" value="ABC_transporter-like_ATP-bd"/>
</dbReference>
<keyword evidence="13" id="KW-1185">Reference proteome</keyword>
<dbReference type="PROSITE" id="PS00211">
    <property type="entry name" value="ABC_TRANSPORTER_1"/>
    <property type="match status" value="1"/>
</dbReference>
<keyword evidence="7" id="KW-1278">Translocase</keyword>
<keyword evidence="6 12" id="KW-0067">ATP-binding</keyword>
<evidence type="ECO:0000256" key="6">
    <source>
        <dbReference type="ARBA" id="ARBA00022840"/>
    </source>
</evidence>
<evidence type="ECO:0000256" key="4">
    <source>
        <dbReference type="ARBA" id="ARBA00022519"/>
    </source>
</evidence>
<evidence type="ECO:0000259" key="11">
    <source>
        <dbReference type="PROSITE" id="PS51866"/>
    </source>
</evidence>
<gene>
    <name evidence="12" type="primary">modC</name>
    <name evidence="12" type="ORF">SM757_18385</name>
</gene>
<feature type="domain" description="ABC transporter" evidence="10">
    <location>
        <begin position="1"/>
        <end position="232"/>
    </location>
</feature>
<dbReference type="EMBL" id="JAXOJX010000031">
    <property type="protein sequence ID" value="MDZ5458551.1"/>
    <property type="molecule type" value="Genomic_DNA"/>
</dbReference>
<dbReference type="Proteomes" id="UP001293718">
    <property type="component" value="Unassembled WGS sequence"/>
</dbReference>
<evidence type="ECO:0000256" key="5">
    <source>
        <dbReference type="ARBA" id="ARBA00022741"/>
    </source>
</evidence>
<proteinExistence type="predicted"/>
<dbReference type="PROSITE" id="PS51866">
    <property type="entry name" value="MOP"/>
    <property type="match status" value="1"/>
</dbReference>
<name>A0ABU5IHC9_9BURK</name>
<keyword evidence="3 9" id="KW-0500">Molybdenum</keyword>
<dbReference type="PROSITE" id="PS50893">
    <property type="entry name" value="ABC_TRANSPORTER_2"/>
    <property type="match status" value="1"/>
</dbReference>
<dbReference type="InterPro" id="IPR004606">
    <property type="entry name" value="Mop_domain"/>
</dbReference>
<dbReference type="PANTHER" id="PTHR43514:SF10">
    <property type="entry name" value="MOLYBDENUM IMPORT ATP-BINDING PROTEIN MODC 2"/>
    <property type="match status" value="1"/>
</dbReference>
<dbReference type="Pfam" id="PF03459">
    <property type="entry name" value="TOBE"/>
    <property type="match status" value="1"/>
</dbReference>
<dbReference type="SUPFAM" id="SSF52540">
    <property type="entry name" value="P-loop containing nucleoside triphosphate hydrolases"/>
    <property type="match status" value="1"/>
</dbReference>
<reference evidence="12 13" key="1">
    <citation type="submission" date="2023-11" db="EMBL/GenBank/DDBJ databases">
        <title>Draft genome of Azohydromonas lata strain H1 (DSM1123), a polyhydroxyalkanoate producer.</title>
        <authorList>
            <person name="Traversa D."/>
            <person name="D'Addabbo P."/>
            <person name="Pazzani C."/>
            <person name="Manzari C."/>
            <person name="Chiara M."/>
            <person name="Scrascia M."/>
        </authorList>
    </citation>
    <scope>NUCLEOTIDE SEQUENCE [LARGE SCALE GENOMIC DNA]</scope>
    <source>
        <strain evidence="12 13">H1</strain>
    </source>
</reference>
<dbReference type="SUPFAM" id="SSF50331">
    <property type="entry name" value="MOP-like"/>
    <property type="match status" value="1"/>
</dbReference>
<dbReference type="RefSeq" id="WP_322466608.1">
    <property type="nucleotide sequence ID" value="NZ_JAXOJX010000031.1"/>
</dbReference>
<keyword evidence="8" id="KW-0472">Membrane</keyword>
<comment type="caution">
    <text evidence="12">The sequence shown here is derived from an EMBL/GenBank/DDBJ whole genome shotgun (WGS) entry which is preliminary data.</text>
</comment>
<evidence type="ECO:0000256" key="2">
    <source>
        <dbReference type="ARBA" id="ARBA00022475"/>
    </source>
</evidence>
<dbReference type="Gene3D" id="3.40.50.300">
    <property type="entry name" value="P-loop containing nucleotide triphosphate hydrolases"/>
    <property type="match status" value="1"/>
</dbReference>
<protein>
    <submittedName>
        <fullName evidence="12">Molybdenum ABC transporter ATP-binding protein</fullName>
    </submittedName>
</protein>
<keyword evidence="4" id="KW-0997">Cell inner membrane</keyword>
<evidence type="ECO:0000256" key="3">
    <source>
        <dbReference type="ARBA" id="ARBA00022505"/>
    </source>
</evidence>
<organism evidence="12 13">
    <name type="scientific">Azohydromonas lata</name>
    <dbReference type="NCBI Taxonomy" id="45677"/>
    <lineage>
        <taxon>Bacteria</taxon>
        <taxon>Pseudomonadati</taxon>
        <taxon>Pseudomonadota</taxon>
        <taxon>Betaproteobacteria</taxon>
        <taxon>Burkholderiales</taxon>
        <taxon>Sphaerotilaceae</taxon>
        <taxon>Azohydromonas</taxon>
    </lineage>
</organism>
<sequence length="364" mass="38818">MIEAHLSLTRPGFALDVSLSLPGRGVTALFGPSGCGKTTLLRAIAGLERAQGRVALGEEVWQDDARGRFVPPHRRALGYVIQESALFAHLDVQGNLAYGRKRAGAAAQRLALEPVIELLGIGALMGRRVTTLSGGERQRVAIARALATAPQLLLMDEPLAALDAARKAEILPYLERLQRELALPILYVTHSLDEVARLADHLVLLESGRVAAAGPLAELMARTDLPALVRRGGAGAPDEAGVVIDAQVVERDEAYGLVRIGFHGGSLWVGEQPGMALGQRVRAHVLARDVSLTRVRPQESTIVNVLPAVIEQVQADRGTALLQLALARLGGTRLLARITRRSCEALALQPGDEVFAQVKGVALM</sequence>
<dbReference type="InterPro" id="IPR003593">
    <property type="entry name" value="AAA+_ATPase"/>
</dbReference>
<dbReference type="InterPro" id="IPR017871">
    <property type="entry name" value="ABC_transporter-like_CS"/>
</dbReference>
<dbReference type="InterPro" id="IPR027417">
    <property type="entry name" value="P-loop_NTPase"/>
</dbReference>
<dbReference type="SMART" id="SM00382">
    <property type="entry name" value="AAA"/>
    <property type="match status" value="1"/>
</dbReference>
<dbReference type="InterPro" id="IPR005116">
    <property type="entry name" value="Transp-assoc_OB_typ1"/>
</dbReference>
<dbReference type="Gene3D" id="2.40.50.100">
    <property type="match status" value="1"/>
</dbReference>
<dbReference type="NCBIfam" id="TIGR02142">
    <property type="entry name" value="modC_ABC"/>
    <property type="match status" value="1"/>
</dbReference>
<keyword evidence="2" id="KW-1003">Cell membrane</keyword>
<evidence type="ECO:0000256" key="1">
    <source>
        <dbReference type="ARBA" id="ARBA00022448"/>
    </source>
</evidence>
<evidence type="ECO:0000313" key="13">
    <source>
        <dbReference type="Proteomes" id="UP001293718"/>
    </source>
</evidence>
<keyword evidence="1" id="KW-0813">Transport</keyword>
<accession>A0ABU5IHC9</accession>
<dbReference type="InterPro" id="IPR008995">
    <property type="entry name" value="Mo/tungstate-bd_C_term_dom"/>
</dbReference>